<dbReference type="RefSeq" id="WP_248650267.1">
    <property type="nucleotide sequence ID" value="NZ_CP096659.1"/>
</dbReference>
<feature type="transmembrane region" description="Helical" evidence="1">
    <location>
        <begin position="52"/>
        <end position="76"/>
    </location>
</feature>
<feature type="transmembrane region" description="Helical" evidence="1">
    <location>
        <begin position="6"/>
        <end position="25"/>
    </location>
</feature>
<feature type="transmembrane region" description="Helical" evidence="1">
    <location>
        <begin position="82"/>
        <end position="101"/>
    </location>
</feature>
<dbReference type="KEGG" id="halx:M0R89_16990"/>
<proteinExistence type="predicted"/>
<gene>
    <name evidence="2" type="ORF">M0R89_16990</name>
</gene>
<keyword evidence="3" id="KW-1185">Reference proteome</keyword>
<accession>A0A8U0HTW5</accession>
<name>A0A8U0HTW5_9EURY</name>
<dbReference type="EMBL" id="CP096659">
    <property type="protein sequence ID" value="UPV74221.1"/>
    <property type="molecule type" value="Genomic_DNA"/>
</dbReference>
<organism evidence="2 3">
    <name type="scientific">Halorussus limi</name>
    <dbReference type="NCBI Taxonomy" id="2938695"/>
    <lineage>
        <taxon>Archaea</taxon>
        <taxon>Methanobacteriati</taxon>
        <taxon>Methanobacteriota</taxon>
        <taxon>Stenosarchaea group</taxon>
        <taxon>Halobacteria</taxon>
        <taxon>Halobacteriales</taxon>
        <taxon>Haladaptataceae</taxon>
        <taxon>Halorussus</taxon>
    </lineage>
</organism>
<keyword evidence="1" id="KW-0812">Transmembrane</keyword>
<evidence type="ECO:0000313" key="3">
    <source>
        <dbReference type="Proteomes" id="UP000830729"/>
    </source>
</evidence>
<evidence type="ECO:0000256" key="1">
    <source>
        <dbReference type="SAM" id="Phobius"/>
    </source>
</evidence>
<sequence>MAQIPASPLTTALVGAGVLLVGYLIKYRGWTSLIAGVAPFDSGEPRPVFASYAANVTLVAGGFVVCLGVAQALGVLALVPSWLRGLLLLAAVVTVAPRLSVRATEA</sequence>
<reference evidence="2 3" key="1">
    <citation type="submission" date="2022-04" db="EMBL/GenBank/DDBJ databases">
        <title>Diverse halophilic archaea isolated from saline environments.</title>
        <authorList>
            <person name="Cui H.-L."/>
        </authorList>
    </citation>
    <scope>NUCLEOTIDE SEQUENCE [LARGE SCALE GENOMIC DNA]</scope>
    <source>
        <strain evidence="2 3">XZYJT49</strain>
    </source>
</reference>
<evidence type="ECO:0000313" key="2">
    <source>
        <dbReference type="EMBL" id="UPV74221.1"/>
    </source>
</evidence>
<evidence type="ECO:0008006" key="4">
    <source>
        <dbReference type="Google" id="ProtNLM"/>
    </source>
</evidence>
<protein>
    <recommendedName>
        <fullName evidence="4">DUF3784 domain-containing protein</fullName>
    </recommendedName>
</protein>
<keyword evidence="1" id="KW-1133">Transmembrane helix</keyword>
<dbReference type="Proteomes" id="UP000830729">
    <property type="component" value="Chromosome"/>
</dbReference>
<dbReference type="GeneID" id="72186931"/>
<dbReference type="AlphaFoldDB" id="A0A8U0HTW5"/>
<keyword evidence="1" id="KW-0472">Membrane</keyword>